<dbReference type="AlphaFoldDB" id="A0A835CY37"/>
<keyword evidence="5" id="KW-0732">Signal</keyword>
<evidence type="ECO:0000256" key="5">
    <source>
        <dbReference type="SAM" id="SignalP"/>
    </source>
</evidence>
<dbReference type="InterPro" id="IPR043504">
    <property type="entry name" value="Peptidase_S1_PA_chymotrypsin"/>
</dbReference>
<keyword evidence="3" id="KW-0720">Serine protease</keyword>
<feature type="domain" description="Peptidase S1" evidence="6">
    <location>
        <begin position="245"/>
        <end position="446"/>
    </location>
</feature>
<dbReference type="FunFam" id="2.40.10.10:FF:000068">
    <property type="entry name" value="transmembrane protease serine 2"/>
    <property type="match status" value="4"/>
</dbReference>
<evidence type="ECO:0000256" key="1">
    <source>
        <dbReference type="ARBA" id="ARBA00022670"/>
    </source>
</evidence>
<evidence type="ECO:0000313" key="7">
    <source>
        <dbReference type="EMBL" id="KAF7998073.1"/>
    </source>
</evidence>
<proteinExistence type="predicted"/>
<evidence type="ECO:0000256" key="3">
    <source>
        <dbReference type="ARBA" id="ARBA00022825"/>
    </source>
</evidence>
<dbReference type="PROSITE" id="PS50240">
    <property type="entry name" value="TRYPSIN_DOM"/>
    <property type="match status" value="3"/>
</dbReference>
<protein>
    <recommendedName>
        <fullName evidence="6">Peptidase S1 domain-containing protein</fullName>
    </recommendedName>
</protein>
<keyword evidence="1" id="KW-0645">Protease</keyword>
<evidence type="ECO:0000313" key="8">
    <source>
        <dbReference type="Proteomes" id="UP000639338"/>
    </source>
</evidence>
<feature type="domain" description="Peptidase S1" evidence="6">
    <location>
        <begin position="444"/>
        <end position="774"/>
    </location>
</feature>
<evidence type="ECO:0000256" key="4">
    <source>
        <dbReference type="ARBA" id="ARBA00023157"/>
    </source>
</evidence>
<organism evidence="7 8">
    <name type="scientific">Aphidius gifuensis</name>
    <name type="common">Parasitoid wasp</name>
    <dbReference type="NCBI Taxonomy" id="684658"/>
    <lineage>
        <taxon>Eukaryota</taxon>
        <taxon>Metazoa</taxon>
        <taxon>Ecdysozoa</taxon>
        <taxon>Arthropoda</taxon>
        <taxon>Hexapoda</taxon>
        <taxon>Insecta</taxon>
        <taxon>Pterygota</taxon>
        <taxon>Neoptera</taxon>
        <taxon>Endopterygota</taxon>
        <taxon>Hymenoptera</taxon>
        <taxon>Apocrita</taxon>
        <taxon>Ichneumonoidea</taxon>
        <taxon>Braconidae</taxon>
        <taxon>Aphidiinae</taxon>
        <taxon>Aphidius</taxon>
    </lineage>
</organism>
<dbReference type="EMBL" id="JACMRX010000001">
    <property type="protein sequence ID" value="KAF7998073.1"/>
    <property type="molecule type" value="Genomic_DNA"/>
</dbReference>
<feature type="signal peptide" evidence="5">
    <location>
        <begin position="1"/>
        <end position="18"/>
    </location>
</feature>
<accession>A0A835CY37</accession>
<dbReference type="InterPro" id="IPR009003">
    <property type="entry name" value="Peptidase_S1_PA"/>
</dbReference>
<dbReference type="InterPro" id="IPR050430">
    <property type="entry name" value="Peptidase_S1"/>
</dbReference>
<comment type="caution">
    <text evidence="7">The sequence shown here is derived from an EMBL/GenBank/DDBJ whole genome shotgun (WGS) entry which is preliminary data.</text>
</comment>
<feature type="domain" description="Peptidase S1" evidence="6">
    <location>
        <begin position="24"/>
        <end position="237"/>
    </location>
</feature>
<dbReference type="GO" id="GO:0004252">
    <property type="term" value="F:serine-type endopeptidase activity"/>
    <property type="evidence" value="ECO:0007669"/>
    <property type="project" value="InterPro"/>
</dbReference>
<keyword evidence="8" id="KW-1185">Reference proteome</keyword>
<dbReference type="OrthoDB" id="8189841at2759"/>
<dbReference type="CDD" id="cd00190">
    <property type="entry name" value="Tryp_SPc"/>
    <property type="match status" value="1"/>
</dbReference>
<dbReference type="SMART" id="SM00020">
    <property type="entry name" value="Tryp_SPc"/>
    <property type="match status" value="3"/>
</dbReference>
<name>A0A835CY37_APHGI</name>
<dbReference type="SUPFAM" id="SSF50494">
    <property type="entry name" value="Trypsin-like serine proteases"/>
    <property type="match status" value="4"/>
</dbReference>
<sequence length="776" mass="87671">MRILIILNLTILISVSNGNLPKKIYNGDIIPIHRRAYQVSIQLQKYHICGGAIISDNQILTSSSCVLADRSVAYGNLKILSGTNDLMTGGKIHQVAYTIFHEDYNPHDFWTNDIAILVLSSSLEFNAICRPIDLVKKFSFSNKFRLTGWGINPTTNDIIQYLQELEIVSIYPRRQCELKYYNEMILHKSQYCLLPKSEGSQITQGSGGSPIISGHQVVGVLSTVDTRPNYPAIYTLVNGNLPKKVSGGAPVSTRRRPYHVSIQLQDFHICNGIIISSKYILTAASCVVADRNKFYGNIQILSGTNDLTENGEIHKVAYTIIHEEYDPHNFWIHDIAILKLEDEINFDKICKKAKTPEYRFTNHKLQVVGWSIDLSTNNMITILQQIRIQSMTNEVCKLEFFPEQKFHKTQFCALPLVPTAHITEGNGGSPIMSVIVEGNLPIKIYGGKATSIYLRPWQVSLRLRGYHICGGSIISNYHILTAASCISAEKNIFYGNIEVLIGTHDLMNTNAQIIQVEYVVIHEDYSPRNFWNNDIVVNGNLPKKLYGGNLIDTRRRPWQVSIQLQDYHICNGVIISANHILTAASCVTADSNVFYSNLQILSGTNDLLSRVELSYRKIYKVAYTILHDKYNPHNFWINDIAILKLETQIIFNPICKPATIPAVCTQRSRLKLTGWGLDPTTNNITRYLQQIDVQSLASHTCKNKFYQQQDFHQSQFCSLPLFTTARITEGNGGSPITAGRSTLGIISLIPTKLFYPAIYTRVYHYLDWINDIKNTI</sequence>
<keyword evidence="2" id="KW-0378">Hydrolase</keyword>
<evidence type="ECO:0000256" key="2">
    <source>
        <dbReference type="ARBA" id="ARBA00022801"/>
    </source>
</evidence>
<dbReference type="PANTHER" id="PTHR24276">
    <property type="entry name" value="POLYSERASE-RELATED"/>
    <property type="match status" value="1"/>
</dbReference>
<keyword evidence="4" id="KW-1015">Disulfide bond</keyword>
<feature type="chain" id="PRO_5032866705" description="Peptidase S1 domain-containing protein" evidence="5">
    <location>
        <begin position="19"/>
        <end position="776"/>
    </location>
</feature>
<reference evidence="7 8" key="1">
    <citation type="submission" date="2020-08" db="EMBL/GenBank/DDBJ databases">
        <title>Aphidius gifuensis genome sequencing and assembly.</title>
        <authorList>
            <person name="Du Z."/>
        </authorList>
    </citation>
    <scope>NUCLEOTIDE SEQUENCE [LARGE SCALE GENOMIC DNA]</scope>
    <source>
        <strain evidence="7">YNYX2018</strain>
        <tissue evidence="7">Adults</tissue>
    </source>
</reference>
<dbReference type="Gene3D" id="2.40.10.10">
    <property type="entry name" value="Trypsin-like serine proteases"/>
    <property type="match status" value="5"/>
</dbReference>
<dbReference type="GO" id="GO:0006508">
    <property type="term" value="P:proteolysis"/>
    <property type="evidence" value="ECO:0007669"/>
    <property type="project" value="UniProtKB-KW"/>
</dbReference>
<dbReference type="Pfam" id="PF00089">
    <property type="entry name" value="Trypsin"/>
    <property type="match status" value="4"/>
</dbReference>
<dbReference type="Proteomes" id="UP000639338">
    <property type="component" value="Unassembled WGS sequence"/>
</dbReference>
<dbReference type="PANTHER" id="PTHR24276:SF98">
    <property type="entry name" value="FI18310P1-RELATED"/>
    <property type="match status" value="1"/>
</dbReference>
<evidence type="ECO:0000259" key="6">
    <source>
        <dbReference type="PROSITE" id="PS50240"/>
    </source>
</evidence>
<gene>
    <name evidence="7" type="ORF">HCN44_009471</name>
</gene>
<dbReference type="InterPro" id="IPR001254">
    <property type="entry name" value="Trypsin_dom"/>
</dbReference>